<feature type="compositionally biased region" description="Basic and acidic residues" evidence="1">
    <location>
        <begin position="637"/>
        <end position="649"/>
    </location>
</feature>
<gene>
    <name evidence="2" type="ORF">ST47_g870</name>
</gene>
<dbReference type="AlphaFoldDB" id="A0A163LQ26"/>
<evidence type="ECO:0000256" key="1">
    <source>
        <dbReference type="SAM" id="MobiDB-lite"/>
    </source>
</evidence>
<feature type="region of interest" description="Disordered" evidence="1">
    <location>
        <begin position="272"/>
        <end position="295"/>
    </location>
</feature>
<feature type="region of interest" description="Disordered" evidence="1">
    <location>
        <begin position="362"/>
        <end position="390"/>
    </location>
</feature>
<dbReference type="EMBL" id="JYNV01000039">
    <property type="protein sequence ID" value="KZM28001.1"/>
    <property type="molecule type" value="Genomic_DNA"/>
</dbReference>
<feature type="compositionally biased region" description="Basic and acidic residues" evidence="1">
    <location>
        <begin position="420"/>
        <end position="434"/>
    </location>
</feature>
<feature type="region of interest" description="Disordered" evidence="1">
    <location>
        <begin position="637"/>
        <end position="675"/>
    </location>
</feature>
<name>A0A163LQ26_DIDRA</name>
<organism evidence="2 3">
    <name type="scientific">Didymella rabiei</name>
    <name type="common">Chickpea ascochyta blight fungus</name>
    <name type="synonym">Mycosphaerella rabiei</name>
    <dbReference type="NCBI Taxonomy" id="5454"/>
    <lineage>
        <taxon>Eukaryota</taxon>
        <taxon>Fungi</taxon>
        <taxon>Dikarya</taxon>
        <taxon>Ascomycota</taxon>
        <taxon>Pezizomycotina</taxon>
        <taxon>Dothideomycetes</taxon>
        <taxon>Pleosporomycetidae</taxon>
        <taxon>Pleosporales</taxon>
        <taxon>Pleosporineae</taxon>
        <taxon>Didymellaceae</taxon>
        <taxon>Ascochyta</taxon>
    </lineage>
</organism>
<reference evidence="2 3" key="1">
    <citation type="journal article" date="2016" name="Sci. Rep.">
        <title>Draft genome sequencing and secretome analysis of fungal phytopathogen Ascochyta rabiei provides insight into the necrotrophic effector repertoire.</title>
        <authorList>
            <person name="Verma S."/>
            <person name="Gazara R.K."/>
            <person name="Nizam S."/>
            <person name="Parween S."/>
            <person name="Chattopadhyay D."/>
            <person name="Verma P.K."/>
        </authorList>
    </citation>
    <scope>NUCLEOTIDE SEQUENCE [LARGE SCALE GENOMIC DNA]</scope>
    <source>
        <strain evidence="2 3">ArDII</strain>
    </source>
</reference>
<proteinExistence type="predicted"/>
<dbReference type="Proteomes" id="UP000076837">
    <property type="component" value="Unassembled WGS sequence"/>
</dbReference>
<protein>
    <submittedName>
        <fullName evidence="2">Uncharacterized protein</fullName>
    </submittedName>
</protein>
<evidence type="ECO:0000313" key="2">
    <source>
        <dbReference type="EMBL" id="KZM28001.1"/>
    </source>
</evidence>
<sequence length="675" mass="76528">MWGKLTAPELTRAMLTIYECPTGSQPVSTPGADTKPFPLRGVTTNANGYDLAVDKFLRIYLNDQLALGLLWRELAQRITEDVATFRRLKGALGMPANPVKLALVVAAERVGRLKLNGRLRGYSPLSSFTEVEFLVMGIEARSTFSRPRLLLRQRLHDLGRDLGNPDVAGLGLLDEHLERTLRTDPVQHHQHSLGLLDRRARLHRLLQTLDLGTPLLRPPCIPHRTLHRGDEHLHQHLVDLTEPVIVEAVEIQRSHVVVVGDQRRRQVTRHPHPCDVLRESGPPQRGILDPHPHHLPRARRFQTRPLVRPVLIDIDIEGPLIRTRNRLRSLVTGGKDRHAGHIGSRNRGHDLSAHRLQHHRQLHRRTQQRPETLQRSGDYVGTGGGAGFTDTVTLPPQDTNDAILPLSFVGVETIPGDDLLGDRSDAALPRERPRPQPHHRLFHRNPVVRSEYPGRDMDVPAPEHPDAATTGQCGCRTEFGDHRVGDRVRVRAALHVIGRRQRDRRASVEFEYPERCASAVEGVRVHARRPHRQCLRGEKWPPEQGLTAGHVIVTLRTVKTIGIQTRALPQRELQLVELLRDPVTREYQIPRRVGHEHRNPDPVDPCPMDQLTRELSRHRERFRGTRFPERQVFRHQGDFPERETARRATEAAAPNGADFLPNLHGPGLFQPPRPT</sequence>
<evidence type="ECO:0000313" key="3">
    <source>
        <dbReference type="Proteomes" id="UP000076837"/>
    </source>
</evidence>
<feature type="region of interest" description="Disordered" evidence="1">
    <location>
        <begin position="420"/>
        <end position="440"/>
    </location>
</feature>
<accession>A0A163LQ26</accession>
<keyword evidence="3" id="KW-1185">Reference proteome</keyword>
<comment type="caution">
    <text evidence="2">The sequence shown here is derived from an EMBL/GenBank/DDBJ whole genome shotgun (WGS) entry which is preliminary data.</text>
</comment>